<dbReference type="InterPro" id="IPR035451">
    <property type="entry name" value="Ada-like_dom_sf"/>
</dbReference>
<comment type="caution">
    <text evidence="2">The sequence shown here is derived from an EMBL/GenBank/DDBJ whole genome shotgun (WGS) entry which is preliminary data.</text>
</comment>
<feature type="region of interest" description="Disordered" evidence="1">
    <location>
        <begin position="57"/>
        <end position="94"/>
    </location>
</feature>
<gene>
    <name evidence="2" type="ORF">JW984_14455</name>
</gene>
<accession>A0A9D8PR12</accession>
<dbReference type="SUPFAM" id="SSF57884">
    <property type="entry name" value="Ada DNA repair protein, N-terminal domain (N-Ada 10)"/>
    <property type="match status" value="1"/>
</dbReference>
<organism evidence="2 3">
    <name type="scientific">Candidatus Zymogenus saltonus</name>
    <dbReference type="NCBI Taxonomy" id="2844893"/>
    <lineage>
        <taxon>Bacteria</taxon>
        <taxon>Deltaproteobacteria</taxon>
        <taxon>Candidatus Zymogenia</taxon>
        <taxon>Candidatus Zymogeniales</taxon>
        <taxon>Candidatus Zymogenaceae</taxon>
        <taxon>Candidatus Zymogenus</taxon>
    </lineage>
</organism>
<proteinExistence type="predicted"/>
<protein>
    <recommendedName>
        <fullName evidence="4">Ada DNA repair metal-binding domain-containing protein</fullName>
    </recommendedName>
</protein>
<evidence type="ECO:0008006" key="4">
    <source>
        <dbReference type="Google" id="ProtNLM"/>
    </source>
</evidence>
<dbReference type="EMBL" id="JAFGIX010000078">
    <property type="protein sequence ID" value="MBN1574398.1"/>
    <property type="molecule type" value="Genomic_DNA"/>
</dbReference>
<evidence type="ECO:0000313" key="2">
    <source>
        <dbReference type="EMBL" id="MBN1574398.1"/>
    </source>
</evidence>
<sequence length="144" mass="15523">KQNKVAPNVTVATVIASGYNTIDYGFVEGGGAPASNNEYYVSHFKDDGSVIYTDRWIAGAGPGKSPKREESNYNETTSPEPETSGDETAIKESESIAGGDTVYITNEGKKYHRAGCRYLSKSKIPISRGEAERQGYTPCSVCKP</sequence>
<evidence type="ECO:0000313" key="3">
    <source>
        <dbReference type="Proteomes" id="UP000809273"/>
    </source>
</evidence>
<feature type="non-terminal residue" evidence="2">
    <location>
        <position position="1"/>
    </location>
</feature>
<name>A0A9D8PR12_9DELT</name>
<dbReference type="Proteomes" id="UP000809273">
    <property type="component" value="Unassembled WGS sequence"/>
</dbReference>
<dbReference type="Gene3D" id="3.40.10.10">
    <property type="entry name" value="DNA Methylphosphotriester Repair Domain"/>
    <property type="match status" value="1"/>
</dbReference>
<dbReference type="AlphaFoldDB" id="A0A9D8PR12"/>
<evidence type="ECO:0000256" key="1">
    <source>
        <dbReference type="SAM" id="MobiDB-lite"/>
    </source>
</evidence>
<reference evidence="2" key="2">
    <citation type="submission" date="2021-01" db="EMBL/GenBank/DDBJ databases">
        <authorList>
            <person name="Hahn C.R."/>
            <person name="Youssef N.H."/>
            <person name="Elshahed M."/>
        </authorList>
    </citation>
    <scope>NUCLEOTIDE SEQUENCE</scope>
    <source>
        <strain evidence="2">Zod_Metabat.24</strain>
    </source>
</reference>
<reference evidence="2" key="1">
    <citation type="journal article" date="2021" name="Environ. Microbiol.">
        <title>Genomic characterization of three novel Desulfobacterota classes expand the metabolic and phylogenetic diversity of the phylum.</title>
        <authorList>
            <person name="Murphy C.L."/>
            <person name="Biggerstaff J."/>
            <person name="Eichhorn A."/>
            <person name="Ewing E."/>
            <person name="Shahan R."/>
            <person name="Soriano D."/>
            <person name="Stewart S."/>
            <person name="VanMol K."/>
            <person name="Walker R."/>
            <person name="Walters P."/>
            <person name="Elshahed M.S."/>
            <person name="Youssef N.H."/>
        </authorList>
    </citation>
    <scope>NUCLEOTIDE SEQUENCE</scope>
    <source>
        <strain evidence="2">Zod_Metabat.24</strain>
    </source>
</reference>